<evidence type="ECO:0000313" key="2">
    <source>
        <dbReference type="Proteomes" id="UP000249396"/>
    </source>
</evidence>
<gene>
    <name evidence="1" type="ORF">DM484_16735</name>
</gene>
<dbReference type="SUPFAM" id="SSF56059">
    <property type="entry name" value="Glutathione synthetase ATP-binding domain-like"/>
    <property type="match status" value="1"/>
</dbReference>
<proteinExistence type="predicted"/>
<comment type="caution">
    <text evidence="1">The sequence shown here is derived from an EMBL/GenBank/DDBJ whole genome shotgun (WGS) entry which is preliminary data.</text>
</comment>
<dbReference type="AlphaFoldDB" id="A0A2W4QYI6"/>
<accession>A0A2W4QYI6</accession>
<name>A0A2W4QYI6_9GAMM</name>
<evidence type="ECO:0008006" key="3">
    <source>
        <dbReference type="Google" id="ProtNLM"/>
    </source>
</evidence>
<dbReference type="Proteomes" id="UP000249396">
    <property type="component" value="Unassembled WGS sequence"/>
</dbReference>
<reference evidence="1 2" key="1">
    <citation type="journal article" date="2018" name="Aquat. Microb. Ecol.">
        <title>Gammaproteobacterial methanotrophs dominate.</title>
        <authorList>
            <person name="Rissanen A.J."/>
            <person name="Saarenheimo J."/>
            <person name="Tiirola M."/>
            <person name="Peura S."/>
            <person name="Aalto S.L."/>
            <person name="Karvinen A."/>
            <person name="Nykanen H."/>
        </authorList>
    </citation>
    <scope>NUCLEOTIDE SEQUENCE [LARGE SCALE GENOMIC DNA]</scope>
    <source>
        <strain evidence="1">AMbin10</strain>
    </source>
</reference>
<organism evidence="1 2">
    <name type="scientific">Candidatus Methylumidiphilus alinenensis</name>
    <dbReference type="NCBI Taxonomy" id="2202197"/>
    <lineage>
        <taxon>Bacteria</taxon>
        <taxon>Pseudomonadati</taxon>
        <taxon>Pseudomonadota</taxon>
        <taxon>Gammaproteobacteria</taxon>
        <taxon>Methylococcales</taxon>
        <taxon>Candidatus Methylumidiphilus</taxon>
    </lineage>
</organism>
<evidence type="ECO:0000313" key="1">
    <source>
        <dbReference type="EMBL" id="PZN76353.1"/>
    </source>
</evidence>
<sequence length="451" mass="49714">MASNDNKSKLHLGSFDSERFWRAPTLSQLPSVVDAQADAIVAVMDELMFAACHAEGGLLVTRRPMDKTHVDYLRETGFRFSRNEKPVETDETISGNDAICGLLQAAANRAYFSELFSGLGGLSPYSVLPTTQPFCQHYGIAQKIPSIEAVRKANSKLFSHALEIEELGEWHGETIDSAAELEKVGKHLLKNTTILIKDDFGVSGKGNLLVDSPQLLERIARHIGKQEKNGKQTRFLLEPLLDKALDFSCQLEIGPTGEVTIISVQKMVNAGFAFAAIQTAGPMFMEGLDKAGYLDKMQTVAAGLYREGYFGPVCIDSMLLKDGSIRSVVEINARQSMGFINHHIDRFLEPFSAQGSLLFFSLGLTKPVSFDEILHKMGEDAILFRSDRPEGILPLSAHTLSVNRKTQTSSDTPYKGRFYASLVATDSLARLGLKEKMEQVFAKLGIRVFTQ</sequence>
<protein>
    <recommendedName>
        <fullName evidence="3">ATP-grasp domain-containing protein</fullName>
    </recommendedName>
</protein>
<dbReference type="EMBL" id="QJPH01000360">
    <property type="protein sequence ID" value="PZN76353.1"/>
    <property type="molecule type" value="Genomic_DNA"/>
</dbReference>